<keyword evidence="3" id="KW-1185">Reference proteome</keyword>
<evidence type="ECO:0000313" key="2">
    <source>
        <dbReference type="EMBL" id="MFC6825677.1"/>
    </source>
</evidence>
<dbReference type="EMBL" id="JBHSXH010000015">
    <property type="protein sequence ID" value="MFC6825677.1"/>
    <property type="molecule type" value="Genomic_DNA"/>
</dbReference>
<gene>
    <name evidence="2" type="ORF">ACFQEV_11845</name>
</gene>
<accession>A0ABD5U4M8</accession>
<comment type="caution">
    <text evidence="2">The sequence shown here is derived from an EMBL/GenBank/DDBJ whole genome shotgun (WGS) entry which is preliminary data.</text>
</comment>
<feature type="compositionally biased region" description="Basic and acidic residues" evidence="1">
    <location>
        <begin position="106"/>
        <end position="127"/>
    </location>
</feature>
<dbReference type="Proteomes" id="UP001596408">
    <property type="component" value="Unassembled WGS sequence"/>
</dbReference>
<organism evidence="2 3">
    <name type="scientific">Halopelagius fulvigenes</name>
    <dbReference type="NCBI Taxonomy" id="1198324"/>
    <lineage>
        <taxon>Archaea</taxon>
        <taxon>Methanobacteriati</taxon>
        <taxon>Methanobacteriota</taxon>
        <taxon>Stenosarchaea group</taxon>
        <taxon>Halobacteria</taxon>
        <taxon>Halobacteriales</taxon>
        <taxon>Haloferacaceae</taxon>
    </lineage>
</organism>
<feature type="region of interest" description="Disordered" evidence="1">
    <location>
        <begin position="106"/>
        <end position="135"/>
    </location>
</feature>
<protein>
    <submittedName>
        <fullName evidence="2">Uncharacterized protein</fullName>
    </submittedName>
</protein>
<evidence type="ECO:0000256" key="1">
    <source>
        <dbReference type="SAM" id="MobiDB-lite"/>
    </source>
</evidence>
<sequence>MSDRTHTYRFEGPSMRLRMPAHDIVVTRGNEFDVDPDATVTLPAPEGAPDDAESETVTLPEFLTEHTDAEFERVRGPYDILNGTVPELEEALDAGEFDGRLDALQHAEREGEDRTTAHEAIEDRRDELADDSAEE</sequence>
<dbReference type="AlphaFoldDB" id="A0ABD5U4M8"/>
<proteinExistence type="predicted"/>
<evidence type="ECO:0000313" key="3">
    <source>
        <dbReference type="Proteomes" id="UP001596408"/>
    </source>
</evidence>
<reference evidence="2 3" key="1">
    <citation type="journal article" date="2019" name="Int. J. Syst. Evol. Microbiol.">
        <title>The Global Catalogue of Microorganisms (GCM) 10K type strain sequencing project: providing services to taxonomists for standard genome sequencing and annotation.</title>
        <authorList>
            <consortium name="The Broad Institute Genomics Platform"/>
            <consortium name="The Broad Institute Genome Sequencing Center for Infectious Disease"/>
            <person name="Wu L."/>
            <person name="Ma J."/>
        </authorList>
    </citation>
    <scope>NUCLEOTIDE SEQUENCE [LARGE SCALE GENOMIC DNA]</scope>
    <source>
        <strain evidence="2 3">YIM 94188</strain>
    </source>
</reference>
<name>A0ABD5U4M8_9EURY</name>
<dbReference type="RefSeq" id="WP_379696130.1">
    <property type="nucleotide sequence ID" value="NZ_JBHSXH010000015.1"/>
</dbReference>